<dbReference type="Gene3D" id="3.40.50.720">
    <property type="entry name" value="NAD(P)-binding Rossmann-like Domain"/>
    <property type="match status" value="1"/>
</dbReference>
<protein>
    <submittedName>
        <fullName evidence="2">NmrA family protein</fullName>
    </submittedName>
</protein>
<accession>A0ABM5N376</accession>
<dbReference type="Pfam" id="PF05368">
    <property type="entry name" value="NmrA"/>
    <property type="match status" value="1"/>
</dbReference>
<feature type="domain" description="NmrA-like" evidence="1">
    <location>
        <begin position="13"/>
        <end position="295"/>
    </location>
</feature>
<dbReference type="Proteomes" id="UP000002875">
    <property type="component" value="Chromosome"/>
</dbReference>
<gene>
    <name evidence="2" type="ordered locus">Emtol_2651</name>
</gene>
<organism evidence="2 3">
    <name type="scientific">Emticicia oligotrophica (strain DSM 17448 / CIP 109782 / MTCC 6937 / GPTSA100-15)</name>
    <dbReference type="NCBI Taxonomy" id="929562"/>
    <lineage>
        <taxon>Bacteria</taxon>
        <taxon>Pseudomonadati</taxon>
        <taxon>Bacteroidota</taxon>
        <taxon>Cytophagia</taxon>
        <taxon>Cytophagales</taxon>
        <taxon>Leadbetterellaceae</taxon>
        <taxon>Emticicia</taxon>
    </lineage>
</organism>
<dbReference type="PANTHER" id="PTHR47129">
    <property type="entry name" value="QUINONE OXIDOREDUCTASE 2"/>
    <property type="match status" value="1"/>
</dbReference>
<dbReference type="CDD" id="cd05269">
    <property type="entry name" value="TMR_SDR_a"/>
    <property type="match status" value="1"/>
</dbReference>
<sequence length="301" mass="32487">MCHRKQIINKNFKDMILVTGGTGQLGGLVVENLLKKMPASELAVLVRDASKATDLKVKGVDVRVGTYFDKESLTKAFEGVEKVLLVSSNDFNERLGQHKNVVDAAKAAGVQHIFYTGVTLKNIETSPLKPLLGDHYQTEDYIKVSGLTYTFLQNSLYQEVIPMFAGPTALETGIFFAGGEGKVAFASRIDLAEATANILASTGHENKTYNLTGAEAHSFADIAAELSNLSGKTVGYVSPESEAFEASLKQFGLPEGIVIMSVLFAAGIKNGDFDVTYSALEEFLGRKPTDLKTFLKVAYGV</sequence>
<evidence type="ECO:0000313" key="3">
    <source>
        <dbReference type="Proteomes" id="UP000002875"/>
    </source>
</evidence>
<name>A0ABM5N376_EMTOG</name>
<proteinExistence type="predicted"/>
<dbReference type="SUPFAM" id="SSF51735">
    <property type="entry name" value="NAD(P)-binding Rossmann-fold domains"/>
    <property type="match status" value="1"/>
</dbReference>
<dbReference type="Gene3D" id="3.90.25.10">
    <property type="entry name" value="UDP-galactose 4-epimerase, domain 1"/>
    <property type="match status" value="1"/>
</dbReference>
<dbReference type="InterPro" id="IPR008030">
    <property type="entry name" value="NmrA-like"/>
</dbReference>
<evidence type="ECO:0000313" key="2">
    <source>
        <dbReference type="EMBL" id="AFK03787.1"/>
    </source>
</evidence>
<dbReference type="InterPro" id="IPR052718">
    <property type="entry name" value="NmrA-type_oxidoreductase"/>
</dbReference>
<reference evidence="2 3" key="1">
    <citation type="submission" date="2011-07" db="EMBL/GenBank/DDBJ databases">
        <title>The complete genome of chromosome of Emticicia oligotrophica DSM 17448.</title>
        <authorList>
            <consortium name="US DOE Joint Genome Institute (JGI-PGF)"/>
            <person name="Lucas S."/>
            <person name="Han J."/>
            <person name="Lapidus A."/>
            <person name="Bruce D."/>
            <person name="Goodwin L."/>
            <person name="Pitluck S."/>
            <person name="Peters L."/>
            <person name="Kyrpides N."/>
            <person name="Mavromatis K."/>
            <person name="Ivanova N."/>
            <person name="Ovchinnikova G."/>
            <person name="Teshima H."/>
            <person name="Detter J.C."/>
            <person name="Tapia R."/>
            <person name="Han C."/>
            <person name="Land M."/>
            <person name="Hauser L."/>
            <person name="Markowitz V."/>
            <person name="Cheng J.-F."/>
            <person name="Hugenholtz P."/>
            <person name="Woyke T."/>
            <person name="Wu D."/>
            <person name="Tindall B."/>
            <person name="Pomrenke H."/>
            <person name="Brambilla E."/>
            <person name="Klenk H.-P."/>
            <person name="Eisen J.A."/>
        </authorList>
    </citation>
    <scope>NUCLEOTIDE SEQUENCE [LARGE SCALE GENOMIC DNA]</scope>
    <source>
        <strain evidence="2 3">DSM 17448</strain>
    </source>
</reference>
<keyword evidence="3" id="KW-1185">Reference proteome</keyword>
<dbReference type="PANTHER" id="PTHR47129:SF1">
    <property type="entry name" value="NMRA-LIKE DOMAIN-CONTAINING PROTEIN"/>
    <property type="match status" value="1"/>
</dbReference>
<dbReference type="EMBL" id="CP002961">
    <property type="protein sequence ID" value="AFK03787.1"/>
    <property type="molecule type" value="Genomic_DNA"/>
</dbReference>
<evidence type="ECO:0000259" key="1">
    <source>
        <dbReference type="Pfam" id="PF05368"/>
    </source>
</evidence>
<dbReference type="InterPro" id="IPR036291">
    <property type="entry name" value="NAD(P)-bd_dom_sf"/>
</dbReference>